<name>A0ABX1VB02_9PLAN</name>
<dbReference type="EMBL" id="WTPX01000025">
    <property type="protein sequence ID" value="NNJ25110.1"/>
    <property type="molecule type" value="Genomic_DNA"/>
</dbReference>
<dbReference type="GO" id="GO:0016491">
    <property type="term" value="F:oxidoreductase activity"/>
    <property type="evidence" value="ECO:0007669"/>
    <property type="project" value="UniProtKB-KW"/>
</dbReference>
<dbReference type="PANTHER" id="PTHR24321">
    <property type="entry name" value="DEHYDROGENASES, SHORT CHAIN"/>
    <property type="match status" value="1"/>
</dbReference>
<dbReference type="PRINTS" id="PR00080">
    <property type="entry name" value="SDRFAMILY"/>
</dbReference>
<reference evidence="3 4" key="1">
    <citation type="journal article" date="2020" name="Syst. Appl. Microbiol.">
        <title>Alienimonas chondri sp. nov., a novel planctomycete isolated from the biofilm of the red alga Chondrus crispus.</title>
        <authorList>
            <person name="Vitorino I."/>
            <person name="Albuquerque L."/>
            <person name="Wiegand S."/>
            <person name="Kallscheuer N."/>
            <person name="da Costa M.S."/>
            <person name="Lobo-da-Cunha A."/>
            <person name="Jogler C."/>
            <person name="Lage O.M."/>
        </authorList>
    </citation>
    <scope>NUCLEOTIDE SEQUENCE [LARGE SCALE GENOMIC DNA]</scope>
    <source>
        <strain evidence="3 4">LzC2</strain>
    </source>
</reference>
<comment type="similarity">
    <text evidence="1">Belongs to the short-chain dehydrogenases/reductases (SDR) family.</text>
</comment>
<dbReference type="PANTHER" id="PTHR24321:SF8">
    <property type="entry name" value="ESTRADIOL 17-BETA-DEHYDROGENASE 8-RELATED"/>
    <property type="match status" value="1"/>
</dbReference>
<evidence type="ECO:0000313" key="4">
    <source>
        <dbReference type="Proteomes" id="UP000609651"/>
    </source>
</evidence>
<dbReference type="EC" id="1.1.1.-" evidence="3"/>
<dbReference type="Gene3D" id="3.40.50.720">
    <property type="entry name" value="NAD(P)-binding Rossmann-like Domain"/>
    <property type="match status" value="1"/>
</dbReference>
<evidence type="ECO:0000313" key="3">
    <source>
        <dbReference type="EMBL" id="NNJ25110.1"/>
    </source>
</evidence>
<keyword evidence="4" id="KW-1185">Reference proteome</keyword>
<protein>
    <submittedName>
        <fullName evidence="3">Levodione reductase</fullName>
        <ecNumber evidence="3">1.1.1.-</ecNumber>
    </submittedName>
</protein>
<accession>A0ABX1VB02</accession>
<keyword evidence="2 3" id="KW-0560">Oxidoreductase</keyword>
<evidence type="ECO:0000256" key="1">
    <source>
        <dbReference type="ARBA" id="ARBA00006484"/>
    </source>
</evidence>
<dbReference type="Proteomes" id="UP000609651">
    <property type="component" value="Unassembled WGS sequence"/>
</dbReference>
<sequence>MSNDAPPAAPLVSLANRAALVTGAGSGLGRASAERLAAAGAFVGLLDLKREDVAEVAAAIRGAGGRCECLEADVSDKVSLRPVIERFANQAGRLDVVYANAGINGVWAPIADLEPEEWDHTFAVNLKGTFLTVKYALPWLKERGGSVIVCASVNGTRVFSNTGSTAYSCSKAGQVAFVKMTALELASHRIRVNAIIPGAIMTPIFDKTVERNVDSEKPHVEYLDGRIPLTDGAPGDPRDVANAVLYLASDLSSHVTGAEIVVDGGESLMQG</sequence>
<dbReference type="PRINTS" id="PR00081">
    <property type="entry name" value="GDHRDH"/>
</dbReference>
<dbReference type="CDD" id="cd05233">
    <property type="entry name" value="SDR_c"/>
    <property type="match status" value="1"/>
</dbReference>
<evidence type="ECO:0000256" key="2">
    <source>
        <dbReference type="ARBA" id="ARBA00023002"/>
    </source>
</evidence>
<comment type="caution">
    <text evidence="3">The sequence shown here is derived from an EMBL/GenBank/DDBJ whole genome shotgun (WGS) entry which is preliminary data.</text>
</comment>
<dbReference type="SUPFAM" id="SSF51735">
    <property type="entry name" value="NAD(P)-binding Rossmann-fold domains"/>
    <property type="match status" value="1"/>
</dbReference>
<dbReference type="InterPro" id="IPR036291">
    <property type="entry name" value="NAD(P)-bd_dom_sf"/>
</dbReference>
<dbReference type="InterPro" id="IPR002347">
    <property type="entry name" value="SDR_fam"/>
</dbReference>
<dbReference type="Pfam" id="PF13561">
    <property type="entry name" value="adh_short_C2"/>
    <property type="match status" value="1"/>
</dbReference>
<organism evidence="3 4">
    <name type="scientific">Alienimonas chondri</name>
    <dbReference type="NCBI Taxonomy" id="2681879"/>
    <lineage>
        <taxon>Bacteria</taxon>
        <taxon>Pseudomonadati</taxon>
        <taxon>Planctomycetota</taxon>
        <taxon>Planctomycetia</taxon>
        <taxon>Planctomycetales</taxon>
        <taxon>Planctomycetaceae</taxon>
        <taxon>Alienimonas</taxon>
    </lineage>
</organism>
<gene>
    <name evidence="3" type="primary">lvr</name>
    <name evidence="3" type="ORF">LzC2_11730</name>
</gene>
<proteinExistence type="inferred from homology"/>
<dbReference type="NCBIfam" id="NF004203">
    <property type="entry name" value="PRK05653.2-4"/>
    <property type="match status" value="1"/>
</dbReference>
<dbReference type="RefSeq" id="WP_194362336.1">
    <property type="nucleotide sequence ID" value="NZ_WTPX01000025.1"/>
</dbReference>